<keyword evidence="1" id="KW-0812">Transmembrane</keyword>
<dbReference type="InterPro" id="IPR005543">
    <property type="entry name" value="PASTA_dom"/>
</dbReference>
<accession>A0A5M8P254</accession>
<evidence type="ECO:0000259" key="2">
    <source>
        <dbReference type="PROSITE" id="PS51178"/>
    </source>
</evidence>
<reference evidence="3 4" key="1">
    <citation type="submission" date="2019-03" db="EMBL/GenBank/DDBJ databases">
        <title>Single cell metagenomics reveals metabolic interactions within the superorganism composed of flagellate Streblomastix strix and complex community of Bacteroidetes bacteria on its surface.</title>
        <authorList>
            <person name="Treitli S.C."/>
            <person name="Kolisko M."/>
            <person name="Husnik F."/>
            <person name="Keeling P."/>
            <person name="Hampl V."/>
        </authorList>
    </citation>
    <scope>NUCLEOTIDE SEQUENCE [LARGE SCALE GENOMIC DNA]</scope>
    <source>
        <strain evidence="3">St1</strain>
    </source>
</reference>
<dbReference type="PROSITE" id="PS51178">
    <property type="entry name" value="PASTA"/>
    <property type="match status" value="1"/>
</dbReference>
<dbReference type="Pfam" id="PF03793">
    <property type="entry name" value="PASTA"/>
    <property type="match status" value="1"/>
</dbReference>
<feature type="domain" description="PASTA" evidence="2">
    <location>
        <begin position="59"/>
        <end position="125"/>
    </location>
</feature>
<sequence>MFYYRFFLYFCLILYRIMKIKIRKLLINVYTIHALLALGVLIILVGIVLMGLNSYTQHGQEVPVPNVKGLKIEVAARFFTEKDLLYAVVDSIYVKNQTPGVILETVPPIGTHVKTGRTIYLTLNAYTARLLTIPSVLDMSQQNASAKLTSTGFENVNIKHIPGLYKDLVVGLEDSRGQKINAGERIPASTSLMLLVNSGEPSVELPENLEFPAENGTDESWY</sequence>
<comment type="caution">
    <text evidence="3">The sequence shown here is derived from an EMBL/GenBank/DDBJ whole genome shotgun (WGS) entry which is preliminary data.</text>
</comment>
<dbReference type="Proteomes" id="UP000324575">
    <property type="component" value="Unassembled WGS sequence"/>
</dbReference>
<proteinExistence type="predicted"/>
<dbReference type="EMBL" id="SNRX01000007">
    <property type="protein sequence ID" value="KAA6302474.1"/>
    <property type="molecule type" value="Genomic_DNA"/>
</dbReference>
<dbReference type="AlphaFoldDB" id="A0A5M8P254"/>
<feature type="transmembrane region" description="Helical" evidence="1">
    <location>
        <begin position="34"/>
        <end position="52"/>
    </location>
</feature>
<evidence type="ECO:0000256" key="1">
    <source>
        <dbReference type="SAM" id="Phobius"/>
    </source>
</evidence>
<gene>
    <name evidence="3" type="ORF">EZS26_001306</name>
</gene>
<keyword evidence="1" id="KW-1133">Transmembrane helix</keyword>
<organism evidence="3 4">
    <name type="scientific">Candidatus Ordinivivax streblomastigis</name>
    <dbReference type="NCBI Taxonomy" id="2540710"/>
    <lineage>
        <taxon>Bacteria</taxon>
        <taxon>Pseudomonadati</taxon>
        <taxon>Bacteroidota</taxon>
        <taxon>Bacteroidia</taxon>
        <taxon>Bacteroidales</taxon>
        <taxon>Candidatus Ordinivivax</taxon>
    </lineage>
</organism>
<keyword evidence="1" id="KW-0472">Membrane</keyword>
<evidence type="ECO:0000313" key="4">
    <source>
        <dbReference type="Proteomes" id="UP000324575"/>
    </source>
</evidence>
<dbReference type="Gene3D" id="3.30.10.20">
    <property type="match status" value="1"/>
</dbReference>
<name>A0A5M8P254_9BACT</name>
<protein>
    <recommendedName>
        <fullName evidence="2">PASTA domain-containing protein</fullName>
    </recommendedName>
</protein>
<evidence type="ECO:0000313" key="3">
    <source>
        <dbReference type="EMBL" id="KAA6302474.1"/>
    </source>
</evidence>